<proteinExistence type="predicted"/>
<evidence type="ECO:0000313" key="2">
    <source>
        <dbReference type="Proteomes" id="UP000694892"/>
    </source>
</evidence>
<protein>
    <submittedName>
        <fullName evidence="1">Uncharacterized protein</fullName>
    </submittedName>
</protein>
<organism evidence="1 2">
    <name type="scientific">Xenopus laevis</name>
    <name type="common">African clawed frog</name>
    <dbReference type="NCBI Taxonomy" id="8355"/>
    <lineage>
        <taxon>Eukaryota</taxon>
        <taxon>Metazoa</taxon>
        <taxon>Chordata</taxon>
        <taxon>Craniata</taxon>
        <taxon>Vertebrata</taxon>
        <taxon>Euteleostomi</taxon>
        <taxon>Amphibia</taxon>
        <taxon>Batrachia</taxon>
        <taxon>Anura</taxon>
        <taxon>Pipoidea</taxon>
        <taxon>Pipidae</taxon>
        <taxon>Xenopodinae</taxon>
        <taxon>Xenopus</taxon>
        <taxon>Xenopus</taxon>
    </lineage>
</organism>
<reference evidence="2" key="1">
    <citation type="journal article" date="2016" name="Nature">
        <title>Genome evolution in the allotetraploid frog Xenopus laevis.</title>
        <authorList>
            <person name="Session A.M."/>
            <person name="Uno Y."/>
            <person name="Kwon T."/>
            <person name="Chapman J.A."/>
            <person name="Toyoda A."/>
            <person name="Takahashi S."/>
            <person name="Fukui A."/>
            <person name="Hikosaka A."/>
            <person name="Suzuki A."/>
            <person name="Kondo M."/>
            <person name="van Heeringen S.J."/>
            <person name="Quigley I."/>
            <person name="Heinz S."/>
            <person name="Ogino H."/>
            <person name="Ochi H."/>
            <person name="Hellsten U."/>
            <person name="Lyons J.B."/>
            <person name="Simakov O."/>
            <person name="Putnam N."/>
            <person name="Stites J."/>
            <person name="Kuroki Y."/>
            <person name="Tanaka T."/>
            <person name="Michiue T."/>
            <person name="Watanabe M."/>
            <person name="Bogdanovic O."/>
            <person name="Lister R."/>
            <person name="Georgiou G."/>
            <person name="Paranjpe S.S."/>
            <person name="van Kruijsbergen I."/>
            <person name="Shu S."/>
            <person name="Carlson J."/>
            <person name="Kinoshita T."/>
            <person name="Ohta Y."/>
            <person name="Mawaribuchi S."/>
            <person name="Jenkins J."/>
            <person name="Grimwood J."/>
            <person name="Schmutz J."/>
            <person name="Mitros T."/>
            <person name="Mozaffari S.V."/>
            <person name="Suzuki Y."/>
            <person name="Haramoto Y."/>
            <person name="Yamamoto T.S."/>
            <person name="Takagi C."/>
            <person name="Heald R."/>
            <person name="Miller K."/>
            <person name="Haudenschild C."/>
            <person name="Kitzman J."/>
            <person name="Nakayama T."/>
            <person name="Izutsu Y."/>
            <person name="Robert J."/>
            <person name="Fortriede J."/>
            <person name="Burns K."/>
            <person name="Lotay V."/>
            <person name="Karimi K."/>
            <person name="Yasuoka Y."/>
            <person name="Dichmann D.S."/>
            <person name="Flajnik M.F."/>
            <person name="Houston D.W."/>
            <person name="Shendure J."/>
            <person name="DuPasquier L."/>
            <person name="Vize P.D."/>
            <person name="Zorn A.M."/>
            <person name="Ito M."/>
            <person name="Marcotte E.M."/>
            <person name="Wallingford J.B."/>
            <person name="Ito Y."/>
            <person name="Asashima M."/>
            <person name="Ueno N."/>
            <person name="Matsuda Y."/>
            <person name="Veenstra G.J."/>
            <person name="Fujiyama A."/>
            <person name="Harland R.M."/>
            <person name="Taira M."/>
            <person name="Rokhsar D.S."/>
        </authorList>
    </citation>
    <scope>NUCLEOTIDE SEQUENCE [LARGE SCALE GENOMIC DNA]</scope>
    <source>
        <strain evidence="2">J</strain>
    </source>
</reference>
<dbReference type="EMBL" id="CM004483">
    <property type="protein sequence ID" value="OCT60255.1"/>
    <property type="molecule type" value="Genomic_DNA"/>
</dbReference>
<evidence type="ECO:0000313" key="1">
    <source>
        <dbReference type="EMBL" id="OCT60255.1"/>
    </source>
</evidence>
<dbReference type="Proteomes" id="UP000694892">
    <property type="component" value="Chromosome 9_10S"/>
</dbReference>
<gene>
    <name evidence="1" type="ORF">XELAEV_18046271mg</name>
</gene>
<sequence length="69" mass="7998">MGTCLWVLHKLVPTCWHGIPSMGTYLWVLHKLGYLRAGINYHAWAHKLRNLPFGINYQAWVLICGYSIN</sequence>
<accession>A0A974BTI7</accession>
<dbReference type="AlphaFoldDB" id="A0A974BTI7"/>
<name>A0A974BTI7_XENLA</name>